<name>A0AA44HYL2_YERMO</name>
<sequence>MIPFENLIKHLPPDGAVLIRCQNGEVVSVEHLRDKEFVATLPVFIELAERAGYTISMPDV</sequence>
<gene>
    <name evidence="1" type="ORF">HB991_02375</name>
</gene>
<accession>A0AA44HYL2</accession>
<organism evidence="1 2">
    <name type="scientific">Yersinia mollaretii</name>
    <dbReference type="NCBI Taxonomy" id="33060"/>
    <lineage>
        <taxon>Bacteria</taxon>
        <taxon>Pseudomonadati</taxon>
        <taxon>Pseudomonadota</taxon>
        <taxon>Gammaproteobacteria</taxon>
        <taxon>Enterobacterales</taxon>
        <taxon>Yersiniaceae</taxon>
        <taxon>Yersinia</taxon>
    </lineage>
</organism>
<evidence type="ECO:0000313" key="1">
    <source>
        <dbReference type="EMBL" id="NIL21375.1"/>
    </source>
</evidence>
<comment type="caution">
    <text evidence="1">The sequence shown here is derived from an EMBL/GenBank/DDBJ whole genome shotgun (WGS) entry which is preliminary data.</text>
</comment>
<evidence type="ECO:0008006" key="3">
    <source>
        <dbReference type="Google" id="ProtNLM"/>
    </source>
</evidence>
<proteinExistence type="predicted"/>
<dbReference type="AlphaFoldDB" id="A0AA44HYL2"/>
<protein>
    <recommendedName>
        <fullName evidence="3">Phage-like protein</fullName>
    </recommendedName>
</protein>
<reference evidence="1" key="1">
    <citation type="submission" date="2020-03" db="EMBL/GenBank/DDBJ databases">
        <authorList>
            <person name="Kislichkina A."/>
            <person name="Dentovskaya S."/>
            <person name="Shaikhutdinov R."/>
            <person name="Ivanov S."/>
            <person name="Sizova A."/>
            <person name="Solomentsev V."/>
            <person name="Bogun A."/>
        </authorList>
    </citation>
    <scope>NUCLEOTIDE SEQUENCE</scope>
    <source>
        <strain evidence="1">SCPM-O-B-7610</strain>
    </source>
</reference>
<dbReference type="EMBL" id="JAASAI010000002">
    <property type="protein sequence ID" value="NIL21375.1"/>
    <property type="molecule type" value="Genomic_DNA"/>
</dbReference>
<evidence type="ECO:0000313" key="2">
    <source>
        <dbReference type="Proteomes" id="UP000712947"/>
    </source>
</evidence>
<dbReference type="Proteomes" id="UP000712947">
    <property type="component" value="Unassembled WGS sequence"/>
</dbReference>
<dbReference type="RefSeq" id="WP_049606428.1">
    <property type="nucleotide sequence ID" value="NZ_CABHYE010000007.1"/>
</dbReference>